<keyword evidence="3 6" id="KW-0812">Transmembrane</keyword>
<sequence>MSADRSGGGAEPEGVEEWERERGPYVESTIIMTTVRVVTPFILTLGLFVMFHGADSAGGGFQGGAIAATVLLILAFAFGIEPVRDWLNPGLVLALMVVGVANFVLIGVGSILLGGNFLQYATYPVYHASKYGIELVELGIGAVVAGVITGLFFLISAGFESAEPIEDTAEEES</sequence>
<evidence type="ECO:0000313" key="9">
    <source>
        <dbReference type="Proteomes" id="UP001596547"/>
    </source>
</evidence>
<keyword evidence="2" id="KW-1003">Cell membrane</keyword>
<proteinExistence type="predicted"/>
<keyword evidence="5 6" id="KW-0472">Membrane</keyword>
<dbReference type="Pfam" id="PF04039">
    <property type="entry name" value="MnhB"/>
    <property type="match status" value="1"/>
</dbReference>
<feature type="domain" description="Na+/H+ antiporter MnhB subunit-related protein" evidence="7">
    <location>
        <begin position="30"/>
        <end position="149"/>
    </location>
</feature>
<evidence type="ECO:0000256" key="4">
    <source>
        <dbReference type="ARBA" id="ARBA00022989"/>
    </source>
</evidence>
<gene>
    <name evidence="8" type="ORF">ACFQPE_14950</name>
</gene>
<feature type="transmembrane region" description="Helical" evidence="6">
    <location>
        <begin position="92"/>
        <end position="114"/>
    </location>
</feature>
<evidence type="ECO:0000256" key="1">
    <source>
        <dbReference type="ARBA" id="ARBA00004651"/>
    </source>
</evidence>
<evidence type="ECO:0000256" key="6">
    <source>
        <dbReference type="SAM" id="Phobius"/>
    </source>
</evidence>
<feature type="transmembrane region" description="Helical" evidence="6">
    <location>
        <begin position="135"/>
        <end position="155"/>
    </location>
</feature>
<reference evidence="8 9" key="1">
    <citation type="journal article" date="2019" name="Int. J. Syst. Evol. Microbiol.">
        <title>The Global Catalogue of Microorganisms (GCM) 10K type strain sequencing project: providing services to taxonomists for standard genome sequencing and annotation.</title>
        <authorList>
            <consortium name="The Broad Institute Genomics Platform"/>
            <consortium name="The Broad Institute Genome Sequencing Center for Infectious Disease"/>
            <person name="Wu L."/>
            <person name="Ma J."/>
        </authorList>
    </citation>
    <scope>NUCLEOTIDE SEQUENCE [LARGE SCALE GENOMIC DNA]</scope>
    <source>
        <strain evidence="8 9">PSR21</strain>
    </source>
</reference>
<accession>A0ABD6ACK6</accession>
<dbReference type="NCBIfam" id="NF009160">
    <property type="entry name" value="PRK12505.1"/>
    <property type="match status" value="1"/>
</dbReference>
<comment type="caution">
    <text evidence="8">The sequence shown here is derived from an EMBL/GenBank/DDBJ whole genome shotgun (WGS) entry which is preliminary data.</text>
</comment>
<protein>
    <submittedName>
        <fullName evidence="8">MnhB domain-containing protein</fullName>
    </submittedName>
</protein>
<comment type="subcellular location">
    <subcellularLocation>
        <location evidence="1">Cell membrane</location>
        <topology evidence="1">Multi-pass membrane protein</topology>
    </subcellularLocation>
</comment>
<evidence type="ECO:0000259" key="7">
    <source>
        <dbReference type="Pfam" id="PF04039"/>
    </source>
</evidence>
<dbReference type="AlphaFoldDB" id="A0ABD6ACK6"/>
<evidence type="ECO:0000256" key="2">
    <source>
        <dbReference type="ARBA" id="ARBA00022475"/>
    </source>
</evidence>
<feature type="transmembrane region" description="Helical" evidence="6">
    <location>
        <begin position="30"/>
        <end position="51"/>
    </location>
</feature>
<dbReference type="EMBL" id="JBHTBF010000002">
    <property type="protein sequence ID" value="MFC7318081.1"/>
    <property type="molecule type" value="Genomic_DNA"/>
</dbReference>
<evidence type="ECO:0000256" key="5">
    <source>
        <dbReference type="ARBA" id="ARBA00023136"/>
    </source>
</evidence>
<dbReference type="PANTHER" id="PTHR33932">
    <property type="entry name" value="NA(+)/H(+) ANTIPORTER SUBUNIT B"/>
    <property type="match status" value="1"/>
</dbReference>
<name>A0ABD6ACK6_9EURY</name>
<dbReference type="InterPro" id="IPR050622">
    <property type="entry name" value="CPA3_antiporter_subunitB"/>
</dbReference>
<keyword evidence="9" id="KW-1185">Reference proteome</keyword>
<dbReference type="RefSeq" id="WP_276305642.1">
    <property type="nucleotide sequence ID" value="NZ_CP119992.1"/>
</dbReference>
<evidence type="ECO:0000256" key="3">
    <source>
        <dbReference type="ARBA" id="ARBA00022692"/>
    </source>
</evidence>
<evidence type="ECO:0000313" key="8">
    <source>
        <dbReference type="EMBL" id="MFC7318081.1"/>
    </source>
</evidence>
<dbReference type="Proteomes" id="UP001596547">
    <property type="component" value="Unassembled WGS sequence"/>
</dbReference>
<dbReference type="InterPro" id="IPR007182">
    <property type="entry name" value="MnhB"/>
</dbReference>
<dbReference type="PANTHER" id="PTHR33932:SF4">
    <property type="entry name" value="NA(+)_H(+) ANTIPORTER SUBUNIT B"/>
    <property type="match status" value="1"/>
</dbReference>
<dbReference type="GO" id="GO:0005886">
    <property type="term" value="C:plasma membrane"/>
    <property type="evidence" value="ECO:0007669"/>
    <property type="project" value="UniProtKB-SubCell"/>
</dbReference>
<keyword evidence="4 6" id="KW-1133">Transmembrane helix</keyword>
<organism evidence="8 9">
    <name type="scientific">Halomarina halobia</name>
    <dbReference type="NCBI Taxonomy" id="3033386"/>
    <lineage>
        <taxon>Archaea</taxon>
        <taxon>Methanobacteriati</taxon>
        <taxon>Methanobacteriota</taxon>
        <taxon>Stenosarchaea group</taxon>
        <taxon>Halobacteria</taxon>
        <taxon>Halobacteriales</taxon>
        <taxon>Natronomonadaceae</taxon>
        <taxon>Halomarina</taxon>
    </lineage>
</organism>
<feature type="transmembrane region" description="Helical" evidence="6">
    <location>
        <begin position="63"/>
        <end position="80"/>
    </location>
</feature>
<dbReference type="GeneID" id="79315233"/>